<organism evidence="1 2">
    <name type="scientific">Entomophthora muscae</name>
    <dbReference type="NCBI Taxonomy" id="34485"/>
    <lineage>
        <taxon>Eukaryota</taxon>
        <taxon>Fungi</taxon>
        <taxon>Fungi incertae sedis</taxon>
        <taxon>Zoopagomycota</taxon>
        <taxon>Entomophthoromycotina</taxon>
        <taxon>Entomophthoromycetes</taxon>
        <taxon>Entomophthorales</taxon>
        <taxon>Entomophthoraceae</taxon>
        <taxon>Entomophthora</taxon>
    </lineage>
</organism>
<evidence type="ECO:0000313" key="1">
    <source>
        <dbReference type="EMBL" id="KAJ9088609.1"/>
    </source>
</evidence>
<gene>
    <name evidence="1" type="ORF">DSO57_1021374</name>
</gene>
<dbReference type="Proteomes" id="UP001165960">
    <property type="component" value="Unassembled WGS sequence"/>
</dbReference>
<reference evidence="1" key="1">
    <citation type="submission" date="2022-04" db="EMBL/GenBank/DDBJ databases">
        <title>Genome of the entomopathogenic fungus Entomophthora muscae.</title>
        <authorList>
            <person name="Elya C."/>
            <person name="Lovett B.R."/>
            <person name="Lee E."/>
            <person name="Macias A.M."/>
            <person name="Hajek A.E."/>
            <person name="De Bivort B.L."/>
            <person name="Kasson M.T."/>
            <person name="De Fine Licht H.H."/>
            <person name="Stajich J.E."/>
        </authorList>
    </citation>
    <scope>NUCLEOTIDE SEQUENCE</scope>
    <source>
        <strain evidence="1">Berkeley</strain>
    </source>
</reference>
<evidence type="ECO:0000313" key="2">
    <source>
        <dbReference type="Proteomes" id="UP001165960"/>
    </source>
</evidence>
<comment type="caution">
    <text evidence="1">The sequence shown here is derived from an EMBL/GenBank/DDBJ whole genome shotgun (WGS) entry which is preliminary data.</text>
</comment>
<name>A0ACC2UNU3_9FUNG</name>
<keyword evidence="2" id="KW-1185">Reference proteome</keyword>
<protein>
    <submittedName>
        <fullName evidence="1">Uncharacterized protein</fullName>
    </submittedName>
</protein>
<accession>A0ACC2UNU3</accession>
<proteinExistence type="predicted"/>
<dbReference type="EMBL" id="QTSX02000103">
    <property type="protein sequence ID" value="KAJ9088609.1"/>
    <property type="molecule type" value="Genomic_DNA"/>
</dbReference>
<sequence>MASLIDKECFRLGLILAGMPIDTVVKESGDYTKIFHAFLAVSLKSLEGELSRTLPRLELVSYKAFGDDRQLPSRDNTDNIDGYMITGSASDAYANIPWINELVDFIDYTLNKPDAPKVVGVCFGHQVLARALDDKSVVYNPLGWEVGPTVFKLTEVGKRVFEFSKDDMSIQQMHRDHVISIPKGFANLGSTSISQVQGLYNKEKAISVQGHPEFTEDIVSKMCSRRLDLGIFTPEQYEEILSRMHNPHDGMKIGVTFWKFFFSMLPTTDDLD</sequence>